<dbReference type="RefSeq" id="WP_061376730.1">
    <property type="nucleotide sequence ID" value="NZ_BCOB01000104.1"/>
</dbReference>
<protein>
    <submittedName>
        <fullName evidence="2">Uncharacterized protein</fullName>
    </submittedName>
</protein>
<organism evidence="2">
    <name type="scientific">Salmonella enterica</name>
    <name type="common">Salmonella choleraesuis</name>
    <dbReference type="NCBI Taxonomy" id="28901"/>
    <lineage>
        <taxon>Bacteria</taxon>
        <taxon>Pseudomonadati</taxon>
        <taxon>Pseudomonadota</taxon>
        <taxon>Gammaproteobacteria</taxon>
        <taxon>Enterobacterales</taxon>
        <taxon>Enterobacteriaceae</taxon>
        <taxon>Salmonella</taxon>
    </lineage>
</organism>
<comment type="caution">
    <text evidence="2">The sequence shown here is derived from an EMBL/GenBank/DDBJ whole genome shotgun (WGS) entry which is preliminary data.</text>
</comment>
<feature type="region of interest" description="Disordered" evidence="1">
    <location>
        <begin position="76"/>
        <end position="107"/>
    </location>
</feature>
<sequence>MSESLQSNTTQTLPDDREELYHLVWLEPAERITSLYSISKEQLTKRCAELLIPRPLAGYWKALAKGTAPAVPALPDLKSGKIEKSPRKTSQAIPPPTKISSKVAAPAPRKRARAAGSGYALIDDLKTYLPVSSVTKDGYYKPTKKKLLDLNVSETAFSSAIDFLSRFFAALGKQGYWVRLAESGEGLHCQDIDIKEEPKGGGFRCDSLWRPCSASIICIGDMLFAFSLAEMTEYVPAKEVNGRYIRDETMIRLMRGKYDKPFRYVIKHALPTGRFLLQLYSPYSSTNWQVQFRQTKQCGLISQIPKIISAMRDAVPLIKKQQEEARVKAEVRRIQWELDEKRYWEQERIRREKEAYNASLAELKAIMVQWAEDKRIEQFFREAESDVSMLEEKQKGQATERLSLARQFLSVDTAIERLLKWQTPQEILSKG</sequence>
<proteinExistence type="predicted"/>
<evidence type="ECO:0000313" key="2">
    <source>
        <dbReference type="EMBL" id="HAF2550233.1"/>
    </source>
</evidence>
<reference evidence="2" key="2">
    <citation type="submission" date="2020-02" db="EMBL/GenBank/DDBJ databases">
        <authorList>
            <consortium name="NCBI Pathogen Detection Project"/>
        </authorList>
    </citation>
    <scope>NUCLEOTIDE SEQUENCE</scope>
    <source>
        <strain evidence="2">MA.NL_L19</strain>
    </source>
</reference>
<accession>A0A744J5C9</accession>
<name>A0A744J5C9_SALER</name>
<dbReference type="EMBL" id="DAAUOZ010000003">
    <property type="protein sequence ID" value="HAF2550233.1"/>
    <property type="molecule type" value="Genomic_DNA"/>
</dbReference>
<gene>
    <name evidence="2" type="ORF">G8N34_001257</name>
</gene>
<dbReference type="AlphaFoldDB" id="A0A744J5C9"/>
<reference evidence="2" key="1">
    <citation type="journal article" date="2018" name="Genome Biol.">
        <title>SKESA: strategic k-mer extension for scrupulous assemblies.</title>
        <authorList>
            <person name="Souvorov A."/>
            <person name="Agarwala R."/>
            <person name="Lipman D.J."/>
        </authorList>
    </citation>
    <scope>NUCLEOTIDE SEQUENCE</scope>
    <source>
        <strain evidence="2">MA.NL_L19</strain>
    </source>
</reference>
<evidence type="ECO:0000256" key="1">
    <source>
        <dbReference type="SAM" id="MobiDB-lite"/>
    </source>
</evidence>